<evidence type="ECO:0000313" key="4">
    <source>
        <dbReference type="Proteomes" id="UP001149090"/>
    </source>
</evidence>
<evidence type="ECO:0000256" key="1">
    <source>
        <dbReference type="SAM" id="MobiDB-lite"/>
    </source>
</evidence>
<feature type="region of interest" description="Disordered" evidence="1">
    <location>
        <begin position="66"/>
        <end position="97"/>
    </location>
</feature>
<evidence type="ECO:0000256" key="2">
    <source>
        <dbReference type="SAM" id="Phobius"/>
    </source>
</evidence>
<keyword evidence="2" id="KW-1133">Transmembrane helix</keyword>
<reference evidence="3" key="1">
    <citation type="submission" date="2022-10" db="EMBL/GenBank/DDBJ databases">
        <title>Novel sulphate-reducing endosymbionts in the free-living metamonad Anaeramoeba.</title>
        <authorList>
            <person name="Jerlstrom-Hultqvist J."/>
            <person name="Cepicka I."/>
            <person name="Gallot-Lavallee L."/>
            <person name="Salas-Leiva D."/>
            <person name="Curtis B.A."/>
            <person name="Zahonova K."/>
            <person name="Pipaliya S."/>
            <person name="Dacks J."/>
            <person name="Roger A.J."/>
        </authorList>
    </citation>
    <scope>NUCLEOTIDE SEQUENCE</scope>
    <source>
        <strain evidence="3">BMAN</strain>
    </source>
</reference>
<feature type="region of interest" description="Disordered" evidence="1">
    <location>
        <begin position="1"/>
        <end position="32"/>
    </location>
</feature>
<comment type="caution">
    <text evidence="3">The sequence shown here is derived from an EMBL/GenBank/DDBJ whole genome shotgun (WGS) entry which is preliminary data.</text>
</comment>
<feature type="compositionally biased region" description="Low complexity" evidence="1">
    <location>
        <begin position="72"/>
        <end position="87"/>
    </location>
</feature>
<feature type="transmembrane region" description="Helical" evidence="2">
    <location>
        <begin position="107"/>
        <end position="128"/>
    </location>
</feature>
<name>A0A9Q0R7I8_ANAIG</name>
<dbReference type="OrthoDB" id="5982417at2759"/>
<feature type="transmembrane region" description="Helical" evidence="2">
    <location>
        <begin position="293"/>
        <end position="320"/>
    </location>
</feature>
<keyword evidence="2" id="KW-0812">Transmembrane</keyword>
<dbReference type="Proteomes" id="UP001149090">
    <property type="component" value="Unassembled WGS sequence"/>
</dbReference>
<proteinExistence type="predicted"/>
<evidence type="ECO:0000313" key="3">
    <source>
        <dbReference type="EMBL" id="KAJ5070152.1"/>
    </source>
</evidence>
<accession>A0A9Q0R7I8</accession>
<keyword evidence="2" id="KW-0472">Membrane</keyword>
<gene>
    <name evidence="3" type="ORF">M0811_11181</name>
</gene>
<dbReference type="EMBL" id="JAPDFW010000098">
    <property type="protein sequence ID" value="KAJ5070152.1"/>
    <property type="molecule type" value="Genomic_DNA"/>
</dbReference>
<protein>
    <submittedName>
        <fullName evidence="3">Folate receptor family protein</fullName>
    </submittedName>
</protein>
<keyword evidence="3" id="KW-0675">Receptor</keyword>
<dbReference type="AlphaFoldDB" id="A0A9Q0R7I8"/>
<organism evidence="3 4">
    <name type="scientific">Anaeramoeba ignava</name>
    <name type="common">Anaerobic marine amoeba</name>
    <dbReference type="NCBI Taxonomy" id="1746090"/>
    <lineage>
        <taxon>Eukaryota</taxon>
        <taxon>Metamonada</taxon>
        <taxon>Anaeramoebidae</taxon>
        <taxon>Anaeramoeba</taxon>
    </lineage>
</organism>
<keyword evidence="4" id="KW-1185">Reference proteome</keyword>
<sequence length="321" mass="37378">MSNVDNEKQQLLYPEQPNQTDEYTPYDQPNFIQGPFEPQIQPQFAPYQNPIQNPVQYPYVDSFAPNVPPIEQPHQQQQQQYQQTEQQPLTRKERRRLRKSYRRRRGLIWKVVIAIVILIIVISVVVAVKKKKSNTKYPYYGSGEQGEVCPYRAYYYSTSQYNSFSYCSNYDYTCTRNNLVKENSTNYNLIFTTTPDSCYQDLEALTCVPMSPYVNYFAPQITLGQTDQQITICDFYCDTVYSDCKDAYFDCSSSNPFPHQHCNEAVGSIYHDSQSFCQQVLYLSVSSDKQHCFASFALSISPNFTNLILTVLFSILFSFFF</sequence>